<comment type="subcellular location">
    <subcellularLocation>
        <location evidence="2">Cell envelope</location>
    </subcellularLocation>
</comment>
<comment type="caution">
    <text evidence="11">The sequence shown here is derived from an EMBL/GenBank/DDBJ whole genome shotgun (WGS) entry which is preliminary data.</text>
</comment>
<dbReference type="Pfam" id="PF19425">
    <property type="entry name" value="Csd3_N2"/>
    <property type="match status" value="1"/>
</dbReference>
<dbReference type="PANTHER" id="PTHR21666:SF292">
    <property type="entry name" value="MUREIN DD-ENDOPEPTIDASE MEPM"/>
    <property type="match status" value="1"/>
</dbReference>
<evidence type="ECO:0000313" key="12">
    <source>
        <dbReference type="Proteomes" id="UP000838160"/>
    </source>
</evidence>
<feature type="signal peptide" evidence="8">
    <location>
        <begin position="1"/>
        <end position="19"/>
    </location>
</feature>
<dbReference type="Pfam" id="PF01551">
    <property type="entry name" value="Peptidase_M23"/>
    <property type="match status" value="1"/>
</dbReference>
<dbReference type="InterPro" id="IPR016047">
    <property type="entry name" value="M23ase_b-sheet_dom"/>
</dbReference>
<dbReference type="Gene3D" id="3.10.450.350">
    <property type="match status" value="2"/>
</dbReference>
<dbReference type="EC" id="3.4.24.-" evidence="11"/>
<evidence type="ECO:0000256" key="4">
    <source>
        <dbReference type="ARBA" id="ARBA00022723"/>
    </source>
</evidence>
<keyword evidence="7" id="KW-0482">Metalloprotease</keyword>
<evidence type="ECO:0000256" key="2">
    <source>
        <dbReference type="ARBA" id="ARBA00004196"/>
    </source>
</evidence>
<sequence length="422" mass="47765">MTHIRYILLAVAVASFSLAAFLPWHSQSVEQPTSISITPYQAEQQATEDSPIVPLVEPANPRIHYFVKVGDTLSEIFSSWNIPYQTLQQLLEADLSELMLDTIKPGDHIELELEAETQRLLKLVYHKSLVEEAHYTVREDNSFAYEFVQKPGQWKQKLFMGVINGSFSLTAHQQGLNSNQVANITRILKDKINFSRQLRVGDKFYVLINQQYLGNHLTGNTEILGISFSLRGDNVDAFLAQDGRFYDREGNSLEQAFERFPVDKPYRRITSAFNPHRKHPVTGRVTPHNGTDFATPVGAPVYSTGDGRVIAVRNHPYAGKYLVIEHNSVYKTRYLHLHRFLVKKGDYVKRGQKIALSGATGRLTGPHLHFEVLVRDRAVDPMKADLPLATSIPKQQKAAFLARISSFDQLTKQDLLTPQDQS</sequence>
<keyword evidence="6" id="KW-0862">Zinc</keyword>
<dbReference type="CDD" id="cd12797">
    <property type="entry name" value="M23_peptidase"/>
    <property type="match status" value="1"/>
</dbReference>
<gene>
    <name evidence="11" type="primary">mepM_2</name>
    <name evidence="11" type="ORF">VHP8226_03659</name>
</gene>
<organism evidence="11 12">
    <name type="scientific">Vibrio hippocampi</name>
    <dbReference type="NCBI Taxonomy" id="654686"/>
    <lineage>
        <taxon>Bacteria</taxon>
        <taxon>Pseudomonadati</taxon>
        <taxon>Pseudomonadota</taxon>
        <taxon>Gammaproteobacteria</taxon>
        <taxon>Vibrionales</taxon>
        <taxon>Vibrionaceae</taxon>
        <taxon>Vibrio</taxon>
    </lineage>
</organism>
<evidence type="ECO:0000256" key="3">
    <source>
        <dbReference type="ARBA" id="ARBA00022670"/>
    </source>
</evidence>
<feature type="domain" description="M23ase beta-sheet core" evidence="9">
    <location>
        <begin position="287"/>
        <end position="381"/>
    </location>
</feature>
<dbReference type="EMBL" id="CAKLCM010000003">
    <property type="protein sequence ID" value="CAH0529908.1"/>
    <property type="molecule type" value="Genomic_DNA"/>
</dbReference>
<evidence type="ECO:0000256" key="1">
    <source>
        <dbReference type="ARBA" id="ARBA00001947"/>
    </source>
</evidence>
<dbReference type="Proteomes" id="UP000838160">
    <property type="component" value="Unassembled WGS sequence"/>
</dbReference>
<evidence type="ECO:0000256" key="6">
    <source>
        <dbReference type="ARBA" id="ARBA00022833"/>
    </source>
</evidence>
<dbReference type="Gene3D" id="2.70.70.10">
    <property type="entry name" value="Glucose Permease (Domain IIA)"/>
    <property type="match status" value="1"/>
</dbReference>
<reference evidence="11" key="1">
    <citation type="submission" date="2021-12" db="EMBL/GenBank/DDBJ databases">
        <authorList>
            <person name="Rodrigo-Torres L."/>
            <person name="Arahal R. D."/>
            <person name="Lucena T."/>
        </authorList>
    </citation>
    <scope>NUCLEOTIDE SEQUENCE</scope>
    <source>
        <strain evidence="11">CECT 8226</strain>
    </source>
</reference>
<proteinExistence type="predicted"/>
<feature type="chain" id="PRO_5045554013" evidence="8">
    <location>
        <begin position="20"/>
        <end position="422"/>
    </location>
</feature>
<dbReference type="InterPro" id="IPR011055">
    <property type="entry name" value="Dup_hybrid_motif"/>
</dbReference>
<evidence type="ECO:0000256" key="8">
    <source>
        <dbReference type="SAM" id="SignalP"/>
    </source>
</evidence>
<dbReference type="GO" id="GO:0016787">
    <property type="term" value="F:hydrolase activity"/>
    <property type="evidence" value="ECO:0007669"/>
    <property type="project" value="UniProtKB-KW"/>
</dbReference>
<evidence type="ECO:0000313" key="11">
    <source>
        <dbReference type="EMBL" id="CAH0529908.1"/>
    </source>
</evidence>
<keyword evidence="3" id="KW-0645">Protease</keyword>
<dbReference type="SUPFAM" id="SSF51261">
    <property type="entry name" value="Duplicated hybrid motif"/>
    <property type="match status" value="1"/>
</dbReference>
<keyword evidence="12" id="KW-1185">Reference proteome</keyword>
<keyword evidence="5 11" id="KW-0378">Hydrolase</keyword>
<evidence type="ECO:0000259" key="9">
    <source>
        <dbReference type="Pfam" id="PF01551"/>
    </source>
</evidence>
<dbReference type="InterPro" id="IPR045834">
    <property type="entry name" value="Csd3_N2"/>
</dbReference>
<accession>A0ABM8ZN04</accession>
<dbReference type="PANTHER" id="PTHR21666">
    <property type="entry name" value="PEPTIDASE-RELATED"/>
    <property type="match status" value="1"/>
</dbReference>
<name>A0ABM8ZN04_9VIBR</name>
<keyword evidence="8" id="KW-0732">Signal</keyword>
<evidence type="ECO:0000259" key="10">
    <source>
        <dbReference type="Pfam" id="PF19425"/>
    </source>
</evidence>
<protein>
    <submittedName>
        <fullName evidence="11">Murein DD-endopeptidase MepM</fullName>
        <ecNumber evidence="11">3.4.24.-</ecNumber>
    </submittedName>
</protein>
<feature type="domain" description="Csd3-like second N-terminal" evidence="10">
    <location>
        <begin position="152"/>
        <end position="275"/>
    </location>
</feature>
<dbReference type="RefSeq" id="WP_237486458.1">
    <property type="nucleotide sequence ID" value="NZ_CAKLCM010000003.1"/>
</dbReference>
<evidence type="ECO:0000256" key="5">
    <source>
        <dbReference type="ARBA" id="ARBA00022801"/>
    </source>
</evidence>
<comment type="cofactor">
    <cofactor evidence="1">
        <name>Zn(2+)</name>
        <dbReference type="ChEBI" id="CHEBI:29105"/>
    </cofactor>
</comment>
<dbReference type="InterPro" id="IPR050570">
    <property type="entry name" value="Cell_wall_metabolism_enzyme"/>
</dbReference>
<evidence type="ECO:0000256" key="7">
    <source>
        <dbReference type="ARBA" id="ARBA00023049"/>
    </source>
</evidence>
<keyword evidence="4" id="KW-0479">Metal-binding</keyword>